<evidence type="ECO:0000256" key="6">
    <source>
        <dbReference type="ARBA" id="ARBA00023077"/>
    </source>
</evidence>
<dbReference type="Gene3D" id="2.60.40.1120">
    <property type="entry name" value="Carboxypeptidase-like, regulatory domain"/>
    <property type="match status" value="1"/>
</dbReference>
<evidence type="ECO:0000256" key="12">
    <source>
        <dbReference type="SAM" id="SignalP"/>
    </source>
</evidence>
<evidence type="ECO:0000313" key="16">
    <source>
        <dbReference type="Proteomes" id="UP001153642"/>
    </source>
</evidence>
<dbReference type="PANTHER" id="PTHR30069">
    <property type="entry name" value="TONB-DEPENDENT OUTER MEMBRANE RECEPTOR"/>
    <property type="match status" value="1"/>
</dbReference>
<feature type="domain" description="TonB-dependent receptor-like beta-barrel" evidence="13">
    <location>
        <begin position="344"/>
        <end position="850"/>
    </location>
</feature>
<dbReference type="PANTHER" id="PTHR30069:SF29">
    <property type="entry name" value="HEMOGLOBIN AND HEMOGLOBIN-HAPTOGLOBIN-BINDING PROTEIN 1-RELATED"/>
    <property type="match status" value="1"/>
</dbReference>
<protein>
    <submittedName>
        <fullName evidence="15">TonB-dependent receptor</fullName>
    </submittedName>
</protein>
<feature type="domain" description="TonB-dependent receptor plug" evidence="14">
    <location>
        <begin position="124"/>
        <end position="233"/>
    </location>
</feature>
<dbReference type="InterPro" id="IPR008969">
    <property type="entry name" value="CarboxyPept-like_regulatory"/>
</dbReference>
<evidence type="ECO:0000256" key="10">
    <source>
        <dbReference type="PROSITE-ProRule" id="PRU01360"/>
    </source>
</evidence>
<dbReference type="InterPro" id="IPR039426">
    <property type="entry name" value="TonB-dep_rcpt-like"/>
</dbReference>
<organism evidence="15 16">
    <name type="scientific">Galbibacter pacificus</name>
    <dbReference type="NCBI Taxonomy" id="2996052"/>
    <lineage>
        <taxon>Bacteria</taxon>
        <taxon>Pseudomonadati</taxon>
        <taxon>Bacteroidota</taxon>
        <taxon>Flavobacteriia</taxon>
        <taxon>Flavobacteriales</taxon>
        <taxon>Flavobacteriaceae</taxon>
        <taxon>Galbibacter</taxon>
    </lineage>
</organism>
<comment type="subcellular location">
    <subcellularLocation>
        <location evidence="1 10">Cell outer membrane</location>
        <topology evidence="1 10">Multi-pass membrane protein</topology>
    </subcellularLocation>
</comment>
<evidence type="ECO:0000256" key="2">
    <source>
        <dbReference type="ARBA" id="ARBA00022448"/>
    </source>
</evidence>
<comment type="similarity">
    <text evidence="10 11">Belongs to the TonB-dependent receptor family.</text>
</comment>
<dbReference type="InterPro" id="IPR036942">
    <property type="entry name" value="Beta-barrel_TonB_sf"/>
</dbReference>
<dbReference type="Gene3D" id="2.40.170.20">
    <property type="entry name" value="TonB-dependent receptor, beta-barrel domain"/>
    <property type="match status" value="1"/>
</dbReference>
<evidence type="ECO:0000256" key="3">
    <source>
        <dbReference type="ARBA" id="ARBA00022452"/>
    </source>
</evidence>
<dbReference type="EMBL" id="JAPMUA010000004">
    <property type="protein sequence ID" value="MDG3586611.1"/>
    <property type="molecule type" value="Genomic_DNA"/>
</dbReference>
<dbReference type="PROSITE" id="PS52016">
    <property type="entry name" value="TONB_DEPENDENT_REC_3"/>
    <property type="match status" value="1"/>
</dbReference>
<dbReference type="Pfam" id="PF13715">
    <property type="entry name" value="CarbopepD_reg_2"/>
    <property type="match status" value="1"/>
</dbReference>
<evidence type="ECO:0000256" key="4">
    <source>
        <dbReference type="ARBA" id="ARBA00022692"/>
    </source>
</evidence>
<comment type="caution">
    <text evidence="15">The sequence shown here is derived from an EMBL/GenBank/DDBJ whole genome shotgun (WGS) entry which is preliminary data.</text>
</comment>
<dbReference type="Pfam" id="PF07715">
    <property type="entry name" value="Plug"/>
    <property type="match status" value="1"/>
</dbReference>
<keyword evidence="6 11" id="KW-0798">TonB box</keyword>
<keyword evidence="4 10" id="KW-0812">Transmembrane</keyword>
<keyword evidence="2 10" id="KW-0813">Transport</keyword>
<proteinExistence type="inferred from homology"/>
<reference evidence="15" key="1">
    <citation type="submission" date="2022-11" db="EMBL/GenBank/DDBJ databases">
        <title>High-quality draft genome sequence of Galbibacter sp. strain CMA-7.</title>
        <authorList>
            <person name="Wei L."/>
            <person name="Dong C."/>
            <person name="Shao Z."/>
        </authorList>
    </citation>
    <scope>NUCLEOTIDE SEQUENCE</scope>
    <source>
        <strain evidence="15">CMA-7</strain>
    </source>
</reference>
<accession>A0ABT6FU35</accession>
<evidence type="ECO:0000256" key="1">
    <source>
        <dbReference type="ARBA" id="ARBA00004571"/>
    </source>
</evidence>
<keyword evidence="8 15" id="KW-0675">Receptor</keyword>
<dbReference type="SUPFAM" id="SSF49464">
    <property type="entry name" value="Carboxypeptidase regulatory domain-like"/>
    <property type="match status" value="1"/>
</dbReference>
<evidence type="ECO:0000256" key="11">
    <source>
        <dbReference type="RuleBase" id="RU003357"/>
    </source>
</evidence>
<dbReference type="RefSeq" id="WP_277900340.1">
    <property type="nucleotide sequence ID" value="NZ_JAPMUA010000004.1"/>
</dbReference>
<dbReference type="InterPro" id="IPR000531">
    <property type="entry name" value="Beta-barrel_TonB"/>
</dbReference>
<evidence type="ECO:0000256" key="5">
    <source>
        <dbReference type="ARBA" id="ARBA00022729"/>
    </source>
</evidence>
<evidence type="ECO:0000259" key="13">
    <source>
        <dbReference type="Pfam" id="PF00593"/>
    </source>
</evidence>
<name>A0ABT6FU35_9FLAO</name>
<sequence length="880" mass="98171">MKTIYNWILTAVIALITTTAFSQGTITGTVVDGSLGEPLPGANVMVKGSSTGTSTDFDGNFTLNVSQNSGTVTVSYIGFIAQSVSYTLTNGSANIGEISLQPDAEELEGVVVVGSGVIDLANDRQTPIAVSTVSVQEIQTKAVGNVEFPEILKNTPSVYVSNQSGGFGDSQMFVRGFDQTNTAFLLNGQPINGMEDGNMYWSNWSGMSDIANGIQIQRGLGSSKLAISSVGGTVNIVTKTTDMKEGGFARFIVGNDSYFKTTAAYNTGMSDNGWGFSFLLDYWKAHSKYAYGTKGEGQNYFFSVGKKAGDHNFNFLITGAPQWHDQNFSKDQELYDQYGIKYNNNYGFYRNNSGDYEYLSLRRNYYHKPVINLNWDWDISEKSNLSTVVYASFGRGGGTGDYGNGVSYVDNGDDRTDGAYLYNNGQIDWDYIIRTYNAGIPNGLSDGYNGTVLRASVNNHAWYGSVINYEYDTLKNFTFNIGADFRFYKGDHFRQLTDLLGLNGRIEPIGGRPDDYVVTETYNPDPWAALFNYADTDQRIDYDYSENINYQGAFGQAEYANDVFSAYIQGALSNQSYKREDRGNFDFDNPKESETVKRTGYNIKGGASWTFIEGHTVYFNSGNYSRQPFLDNIFPSYDDNTLLADPKVDNEEILGFEAGYRVQLGDFVGSLNGYITRWDNRYQSFTGNYEDVENALFRFTNIGQLHKGIELDGKWRPTLGFMLRGYFTIGDWKYDGSSPVNIINSDDNSFVDSFDVDLTGTKVGQAPQTTFGLGSSYDVIMDKLTVYADWNYYANLYGFVDVEDVAASSIIGETYQPEKLDNYSLFDLGATYKLNFGNNNMSIRGNIYNLFDKEYISQKDNYGYFYGNGLTWNLAVRYNF</sequence>
<keyword evidence="3 10" id="KW-1134">Transmembrane beta strand</keyword>
<evidence type="ECO:0000256" key="9">
    <source>
        <dbReference type="ARBA" id="ARBA00023237"/>
    </source>
</evidence>
<evidence type="ECO:0000313" key="15">
    <source>
        <dbReference type="EMBL" id="MDG3586611.1"/>
    </source>
</evidence>
<dbReference type="SUPFAM" id="SSF56935">
    <property type="entry name" value="Porins"/>
    <property type="match status" value="1"/>
</dbReference>
<dbReference type="Proteomes" id="UP001153642">
    <property type="component" value="Unassembled WGS sequence"/>
</dbReference>
<dbReference type="InterPro" id="IPR037066">
    <property type="entry name" value="Plug_dom_sf"/>
</dbReference>
<feature type="signal peptide" evidence="12">
    <location>
        <begin position="1"/>
        <end position="22"/>
    </location>
</feature>
<keyword evidence="9 10" id="KW-0998">Cell outer membrane</keyword>
<keyword evidence="7 10" id="KW-0472">Membrane</keyword>
<dbReference type="Gene3D" id="2.170.130.10">
    <property type="entry name" value="TonB-dependent receptor, plug domain"/>
    <property type="match status" value="1"/>
</dbReference>
<keyword evidence="5 12" id="KW-0732">Signal</keyword>
<dbReference type="InterPro" id="IPR012910">
    <property type="entry name" value="Plug_dom"/>
</dbReference>
<evidence type="ECO:0000259" key="14">
    <source>
        <dbReference type="Pfam" id="PF07715"/>
    </source>
</evidence>
<keyword evidence="16" id="KW-1185">Reference proteome</keyword>
<evidence type="ECO:0000256" key="8">
    <source>
        <dbReference type="ARBA" id="ARBA00023170"/>
    </source>
</evidence>
<evidence type="ECO:0000256" key="7">
    <source>
        <dbReference type="ARBA" id="ARBA00023136"/>
    </source>
</evidence>
<feature type="chain" id="PRO_5046508888" evidence="12">
    <location>
        <begin position="23"/>
        <end position="880"/>
    </location>
</feature>
<gene>
    <name evidence="15" type="ORF">OSR52_12110</name>
</gene>
<dbReference type="Pfam" id="PF00593">
    <property type="entry name" value="TonB_dep_Rec_b-barrel"/>
    <property type="match status" value="1"/>
</dbReference>